<feature type="compositionally biased region" description="Polar residues" evidence="2">
    <location>
        <begin position="393"/>
        <end position="405"/>
    </location>
</feature>
<sequence>MRPLADAEKYWARLSDYRDFPALKTAILDAQEEPQLLTGLRSVCWKVFLNFRNLDRPSWPASLTTSRSAYDSLRSHYLRAIEHPDEVSTDADPLSENVESPWIALRKDEALRQEIFQDVERCMPENIYFRQPATQTILLDILFVYCKLNPDVGYRQGMHELLAPILWAVERDSVETPGKVYEAKTAVIQNMLDSQFIEHDTFTLFARIMQTAKGFYDPSVDRVVQRGPKGSKSRTVENESPILVRCRRIFSDLLPRVDPGLASHLAELDITPQIFLLRWIRLLFGREFSFDELLPVWDTLFAEDPDLELVDYICIAMVLRIRWQLAQADVNEALMLLMRYPSPPHPHGPRTLVLDAIYLKSHCNEEGGSEIIVKYSNRAPPQFKRIAPRPDTPDSNIGTPNSTRARSPFGSPAPRALDALLGDTARGVLSRGEKWGFNMVRDAVGEVRKNVQNLQSGQPSPRLGPTHRATKSEVSNNIAASVLRKMTALEDRNRRLATMLETAVADLWKIEKQVAEKIEVEGQSDALSIAVAKVQFVQVFLQDSTLPLPPEDPVQDSDVPKIEEPKTEEPELIAAANVTEPPPTVLPTHIDVASETSVSPPRQPAIPMASSPPMSISVPPTNTPPASLPTTSLTAEHASGTPVSSSLTPKQSRPKIEQSSFSWMLGQAHEHRKSFIDPQPLSPAEKRFHAAHGGDDKGFLFGEENDVVGEPPKKPDKAKGKEKRRSSAVTRAREDIGLGDMGPSI</sequence>
<dbReference type="SMART" id="SM00164">
    <property type="entry name" value="TBC"/>
    <property type="match status" value="1"/>
</dbReference>
<comment type="caution">
    <text evidence="4">The sequence shown here is derived from an EMBL/GenBank/DDBJ whole genome shotgun (WGS) entry which is preliminary data.</text>
</comment>
<feature type="region of interest" description="Disordered" evidence="2">
    <location>
        <begin position="594"/>
        <end position="658"/>
    </location>
</feature>
<proteinExistence type="predicted"/>
<accession>A0A8H3U8T9</accession>
<keyword evidence="1" id="KW-0343">GTPase activation</keyword>
<dbReference type="PROSITE" id="PS50086">
    <property type="entry name" value="TBC_RABGAP"/>
    <property type="match status" value="1"/>
</dbReference>
<evidence type="ECO:0000256" key="1">
    <source>
        <dbReference type="ARBA" id="ARBA00022468"/>
    </source>
</evidence>
<dbReference type="InterPro" id="IPR000195">
    <property type="entry name" value="Rab-GAP-TBC_dom"/>
</dbReference>
<evidence type="ECO:0000259" key="3">
    <source>
        <dbReference type="PROSITE" id="PS50086"/>
    </source>
</evidence>
<feature type="region of interest" description="Disordered" evidence="2">
    <location>
        <begin position="545"/>
        <end position="568"/>
    </location>
</feature>
<organism evidence="4 5">
    <name type="scientific">Venturia inaequalis</name>
    <name type="common">Apple scab fungus</name>
    <dbReference type="NCBI Taxonomy" id="5025"/>
    <lineage>
        <taxon>Eukaryota</taxon>
        <taxon>Fungi</taxon>
        <taxon>Dikarya</taxon>
        <taxon>Ascomycota</taxon>
        <taxon>Pezizomycotina</taxon>
        <taxon>Dothideomycetes</taxon>
        <taxon>Pleosporomycetidae</taxon>
        <taxon>Venturiales</taxon>
        <taxon>Venturiaceae</taxon>
        <taxon>Venturia</taxon>
    </lineage>
</organism>
<gene>
    <name evidence="4" type="ORF">EG328_009565</name>
</gene>
<reference evidence="4 5" key="1">
    <citation type="submission" date="2018-12" db="EMBL/GenBank/DDBJ databases">
        <title>Venturia inaequalis Genome Resource.</title>
        <authorList>
            <person name="Lichtner F.J."/>
        </authorList>
    </citation>
    <scope>NUCLEOTIDE SEQUENCE [LARGE SCALE GENOMIC DNA]</scope>
    <source>
        <strain evidence="4 5">120213</strain>
    </source>
</reference>
<dbReference type="SUPFAM" id="SSF47923">
    <property type="entry name" value="Ypt/Rab-GAP domain of gyp1p"/>
    <property type="match status" value="2"/>
</dbReference>
<evidence type="ECO:0000313" key="5">
    <source>
        <dbReference type="Proteomes" id="UP000447873"/>
    </source>
</evidence>
<dbReference type="InterPro" id="IPR035969">
    <property type="entry name" value="Rab-GAP_TBC_sf"/>
</dbReference>
<feature type="compositionally biased region" description="Polar residues" evidence="2">
    <location>
        <begin position="641"/>
        <end position="658"/>
    </location>
</feature>
<dbReference type="EMBL" id="WNWS01000580">
    <property type="protein sequence ID" value="KAE9965579.1"/>
    <property type="molecule type" value="Genomic_DNA"/>
</dbReference>
<feature type="compositionally biased region" description="Basic and acidic residues" evidence="2">
    <location>
        <begin position="684"/>
        <end position="698"/>
    </location>
</feature>
<feature type="region of interest" description="Disordered" evidence="2">
    <location>
        <begin position="452"/>
        <end position="472"/>
    </location>
</feature>
<dbReference type="AlphaFoldDB" id="A0A8H3U8T9"/>
<feature type="compositionally biased region" description="Basic and acidic residues" evidence="2">
    <location>
        <begin position="558"/>
        <end position="568"/>
    </location>
</feature>
<dbReference type="FunFam" id="1.10.8.270:FF:000031">
    <property type="entry name" value="TBC1 domain family member 5"/>
    <property type="match status" value="1"/>
</dbReference>
<feature type="region of interest" description="Disordered" evidence="2">
    <location>
        <begin position="384"/>
        <end position="411"/>
    </location>
</feature>
<evidence type="ECO:0000313" key="4">
    <source>
        <dbReference type="EMBL" id="KAE9965579.1"/>
    </source>
</evidence>
<dbReference type="FunFam" id="1.10.472.80:FF:000038">
    <property type="entry name" value="TBC1 domain family member 5"/>
    <property type="match status" value="1"/>
</dbReference>
<dbReference type="Pfam" id="PF00566">
    <property type="entry name" value="RabGAP-TBC"/>
    <property type="match status" value="1"/>
</dbReference>
<dbReference type="PANTHER" id="PTHR22957">
    <property type="entry name" value="TBC1 DOMAIN FAMILY MEMBER GTPASE-ACTIVATING PROTEIN"/>
    <property type="match status" value="1"/>
</dbReference>
<feature type="domain" description="Rab-GAP TBC" evidence="3">
    <location>
        <begin position="35"/>
        <end position="304"/>
    </location>
</feature>
<dbReference type="PANTHER" id="PTHR22957:SF337">
    <property type="entry name" value="TBC1 DOMAIN FAMILY MEMBER 5"/>
    <property type="match status" value="1"/>
</dbReference>
<dbReference type="Proteomes" id="UP000447873">
    <property type="component" value="Unassembled WGS sequence"/>
</dbReference>
<dbReference type="GO" id="GO:0005096">
    <property type="term" value="F:GTPase activator activity"/>
    <property type="evidence" value="ECO:0007669"/>
    <property type="project" value="UniProtKB-KW"/>
</dbReference>
<protein>
    <recommendedName>
        <fullName evidence="3">Rab-GAP TBC domain-containing protein</fullName>
    </recommendedName>
</protein>
<feature type="region of interest" description="Disordered" evidence="2">
    <location>
        <begin position="676"/>
        <end position="745"/>
    </location>
</feature>
<evidence type="ECO:0000256" key="2">
    <source>
        <dbReference type="SAM" id="MobiDB-lite"/>
    </source>
</evidence>
<dbReference type="Gene3D" id="1.10.472.80">
    <property type="entry name" value="Ypt/Rab-GAP domain of gyp1p, domain 3"/>
    <property type="match status" value="1"/>
</dbReference>
<feature type="compositionally biased region" description="Low complexity" evidence="2">
    <location>
        <begin position="605"/>
        <end position="620"/>
    </location>
</feature>
<dbReference type="Gene3D" id="1.10.8.270">
    <property type="entry name" value="putative rabgap domain of human tbc1 domain family member 14 like domains"/>
    <property type="match status" value="1"/>
</dbReference>
<name>A0A8H3U8T9_VENIN</name>